<reference evidence="2" key="1">
    <citation type="submission" date="2017-04" db="EMBL/GenBank/DDBJ databases">
        <authorList>
            <person name="Varghese N."/>
            <person name="Submissions S."/>
        </authorList>
    </citation>
    <scope>NUCLEOTIDE SEQUENCE [LARGE SCALE GENOMIC DNA]</scope>
</reference>
<dbReference type="EMBL" id="FXWG01000001">
    <property type="protein sequence ID" value="SMQ60263.1"/>
    <property type="molecule type" value="Genomic_DNA"/>
</dbReference>
<sequence length="63" mass="6512">MVPARLTETLNMNTPKIDLASLPGLDTVTGIFGSTAQAGAAYDDGVVAIMVYVYDVVPPSAIV</sequence>
<dbReference type="Proteomes" id="UP000194420">
    <property type="component" value="Unassembled WGS sequence"/>
</dbReference>
<organism evidence="1 2">
    <name type="scientific">Altererythrobacter xiamenensis</name>
    <dbReference type="NCBI Taxonomy" id="1316679"/>
    <lineage>
        <taxon>Bacteria</taxon>
        <taxon>Pseudomonadati</taxon>
        <taxon>Pseudomonadota</taxon>
        <taxon>Alphaproteobacteria</taxon>
        <taxon>Sphingomonadales</taxon>
        <taxon>Erythrobacteraceae</taxon>
        <taxon>Altererythrobacter</taxon>
    </lineage>
</organism>
<accession>A0A1Y6EJD4</accession>
<protein>
    <submittedName>
        <fullName evidence="1">Uncharacterized protein</fullName>
    </submittedName>
</protein>
<name>A0A1Y6EJD4_9SPHN</name>
<keyword evidence="2" id="KW-1185">Reference proteome</keyword>
<evidence type="ECO:0000313" key="1">
    <source>
        <dbReference type="EMBL" id="SMQ60263.1"/>
    </source>
</evidence>
<evidence type="ECO:0000313" key="2">
    <source>
        <dbReference type="Proteomes" id="UP000194420"/>
    </source>
</evidence>
<gene>
    <name evidence="1" type="ORF">SAMN06297468_0395</name>
</gene>
<dbReference type="AlphaFoldDB" id="A0A1Y6EJD4"/>
<proteinExistence type="predicted"/>